<accession>A0A9P5XBM0</accession>
<feature type="signal peptide" evidence="1">
    <location>
        <begin position="1"/>
        <end position="18"/>
    </location>
</feature>
<reference evidence="2" key="1">
    <citation type="submission" date="2020-11" db="EMBL/GenBank/DDBJ databases">
        <authorList>
            <consortium name="DOE Joint Genome Institute"/>
            <person name="Ahrendt S."/>
            <person name="Riley R."/>
            <person name="Andreopoulos W."/>
            <person name="Labutti K."/>
            <person name="Pangilinan J."/>
            <person name="Ruiz-Duenas F.J."/>
            <person name="Barrasa J.M."/>
            <person name="Sanchez-Garcia M."/>
            <person name="Camarero S."/>
            <person name="Miyauchi S."/>
            <person name="Serrano A."/>
            <person name="Linde D."/>
            <person name="Babiker R."/>
            <person name="Drula E."/>
            <person name="Ayuso-Fernandez I."/>
            <person name="Pacheco R."/>
            <person name="Padilla G."/>
            <person name="Ferreira P."/>
            <person name="Barriuso J."/>
            <person name="Kellner H."/>
            <person name="Castanera R."/>
            <person name="Alfaro M."/>
            <person name="Ramirez L."/>
            <person name="Pisabarro A.G."/>
            <person name="Kuo A."/>
            <person name="Tritt A."/>
            <person name="Lipzen A."/>
            <person name="He G."/>
            <person name="Yan M."/>
            <person name="Ng V."/>
            <person name="Cullen D."/>
            <person name="Martin F."/>
            <person name="Rosso M.-N."/>
            <person name="Henrissat B."/>
            <person name="Hibbett D."/>
            <person name="Martinez A.T."/>
            <person name="Grigoriev I.V."/>
        </authorList>
    </citation>
    <scope>NUCLEOTIDE SEQUENCE</scope>
    <source>
        <strain evidence="2">MF-IS2</strain>
    </source>
</reference>
<protein>
    <submittedName>
        <fullName evidence="2">Uncharacterized protein</fullName>
    </submittedName>
</protein>
<evidence type="ECO:0000313" key="3">
    <source>
        <dbReference type="Proteomes" id="UP000807342"/>
    </source>
</evidence>
<dbReference type="AlphaFoldDB" id="A0A9P5XBM0"/>
<comment type="caution">
    <text evidence="2">The sequence shown here is derived from an EMBL/GenBank/DDBJ whole genome shotgun (WGS) entry which is preliminary data.</text>
</comment>
<dbReference type="Proteomes" id="UP000807342">
    <property type="component" value="Unassembled WGS sequence"/>
</dbReference>
<evidence type="ECO:0000313" key="2">
    <source>
        <dbReference type="EMBL" id="KAF9448039.1"/>
    </source>
</evidence>
<evidence type="ECO:0000256" key="1">
    <source>
        <dbReference type="SAM" id="SignalP"/>
    </source>
</evidence>
<gene>
    <name evidence="2" type="ORF">P691DRAFT_760238</name>
</gene>
<organism evidence="2 3">
    <name type="scientific">Macrolepiota fuliginosa MF-IS2</name>
    <dbReference type="NCBI Taxonomy" id="1400762"/>
    <lineage>
        <taxon>Eukaryota</taxon>
        <taxon>Fungi</taxon>
        <taxon>Dikarya</taxon>
        <taxon>Basidiomycota</taxon>
        <taxon>Agaricomycotina</taxon>
        <taxon>Agaricomycetes</taxon>
        <taxon>Agaricomycetidae</taxon>
        <taxon>Agaricales</taxon>
        <taxon>Agaricineae</taxon>
        <taxon>Agaricaceae</taxon>
        <taxon>Macrolepiota</taxon>
    </lineage>
</organism>
<feature type="chain" id="PRO_5040144120" evidence="1">
    <location>
        <begin position="19"/>
        <end position="72"/>
    </location>
</feature>
<keyword evidence="3" id="KW-1185">Reference proteome</keyword>
<proteinExistence type="predicted"/>
<dbReference type="EMBL" id="MU151175">
    <property type="protein sequence ID" value="KAF9448039.1"/>
    <property type="molecule type" value="Genomic_DNA"/>
</dbReference>
<keyword evidence="1" id="KW-0732">Signal</keyword>
<name>A0A9P5XBM0_9AGAR</name>
<sequence>MVALKLAALLSVVSAIMALPLRSYNQPIERGFPDAILLSRAAAVGLSFEENFDIPNLRSGETVGHPKGVLGR</sequence>